<gene>
    <name evidence="2" type="ORF">EYF80_011001</name>
</gene>
<proteinExistence type="predicted"/>
<dbReference type="Proteomes" id="UP000314294">
    <property type="component" value="Unassembled WGS sequence"/>
</dbReference>
<dbReference type="AlphaFoldDB" id="A0A4Z2IM18"/>
<organism evidence="2 3">
    <name type="scientific">Liparis tanakae</name>
    <name type="common">Tanaka's snailfish</name>
    <dbReference type="NCBI Taxonomy" id="230148"/>
    <lineage>
        <taxon>Eukaryota</taxon>
        <taxon>Metazoa</taxon>
        <taxon>Chordata</taxon>
        <taxon>Craniata</taxon>
        <taxon>Vertebrata</taxon>
        <taxon>Euteleostomi</taxon>
        <taxon>Actinopterygii</taxon>
        <taxon>Neopterygii</taxon>
        <taxon>Teleostei</taxon>
        <taxon>Neoteleostei</taxon>
        <taxon>Acanthomorphata</taxon>
        <taxon>Eupercaria</taxon>
        <taxon>Perciformes</taxon>
        <taxon>Cottioidei</taxon>
        <taxon>Cottales</taxon>
        <taxon>Liparidae</taxon>
        <taxon>Liparis</taxon>
    </lineage>
</organism>
<name>A0A4Z2IM18_9TELE</name>
<sequence length="133" mass="15594">MCGKEEERGEEGEAHPARTPGSTQFRESRTQTLRRRFSPSFFLTDRSEVAASDAAFRSDNDVEARRRDAAHILGHTGRASSSPSLATSQREETHRGNERDERGNERDERGRERERPERERERERERQERKREI</sequence>
<feature type="compositionally biased region" description="Basic and acidic residues" evidence="1">
    <location>
        <begin position="56"/>
        <end position="70"/>
    </location>
</feature>
<feature type="compositionally biased region" description="Basic and acidic residues" evidence="1">
    <location>
        <begin position="89"/>
        <end position="133"/>
    </location>
</feature>
<evidence type="ECO:0000313" key="2">
    <source>
        <dbReference type="EMBL" id="TNN78831.1"/>
    </source>
</evidence>
<feature type="region of interest" description="Disordered" evidence="1">
    <location>
        <begin position="1"/>
        <end position="133"/>
    </location>
</feature>
<reference evidence="2 3" key="1">
    <citation type="submission" date="2019-03" db="EMBL/GenBank/DDBJ databases">
        <title>First draft genome of Liparis tanakae, snailfish: a comprehensive survey of snailfish specific genes.</title>
        <authorList>
            <person name="Kim W."/>
            <person name="Song I."/>
            <person name="Jeong J.-H."/>
            <person name="Kim D."/>
            <person name="Kim S."/>
            <person name="Ryu S."/>
            <person name="Song J.Y."/>
            <person name="Lee S.K."/>
        </authorList>
    </citation>
    <scope>NUCLEOTIDE SEQUENCE [LARGE SCALE GENOMIC DNA]</scope>
    <source>
        <tissue evidence="2">Muscle</tissue>
    </source>
</reference>
<comment type="caution">
    <text evidence="2">The sequence shown here is derived from an EMBL/GenBank/DDBJ whole genome shotgun (WGS) entry which is preliminary data.</text>
</comment>
<accession>A0A4Z2IM18</accession>
<feature type="compositionally biased region" description="Polar residues" evidence="1">
    <location>
        <begin position="78"/>
        <end position="88"/>
    </location>
</feature>
<dbReference type="EMBL" id="SRLO01000070">
    <property type="protein sequence ID" value="TNN78831.1"/>
    <property type="molecule type" value="Genomic_DNA"/>
</dbReference>
<evidence type="ECO:0000313" key="3">
    <source>
        <dbReference type="Proteomes" id="UP000314294"/>
    </source>
</evidence>
<protein>
    <submittedName>
        <fullName evidence="2">Uncharacterized protein</fullName>
    </submittedName>
</protein>
<evidence type="ECO:0000256" key="1">
    <source>
        <dbReference type="SAM" id="MobiDB-lite"/>
    </source>
</evidence>
<feature type="compositionally biased region" description="Basic and acidic residues" evidence="1">
    <location>
        <begin position="1"/>
        <end position="16"/>
    </location>
</feature>
<keyword evidence="3" id="KW-1185">Reference proteome</keyword>